<organism evidence="6 7">
    <name type="scientific">Chaetoceros tenuissimus</name>
    <dbReference type="NCBI Taxonomy" id="426638"/>
    <lineage>
        <taxon>Eukaryota</taxon>
        <taxon>Sar</taxon>
        <taxon>Stramenopiles</taxon>
        <taxon>Ochrophyta</taxon>
        <taxon>Bacillariophyta</taxon>
        <taxon>Coscinodiscophyceae</taxon>
        <taxon>Chaetocerotophycidae</taxon>
        <taxon>Chaetocerotales</taxon>
        <taxon>Chaetocerotaceae</taxon>
        <taxon>Chaetoceros</taxon>
    </lineage>
</organism>
<comment type="similarity">
    <text evidence="2">Belongs to the PsbU family.</text>
</comment>
<name>A0AAD3CX05_9STRA</name>
<gene>
    <name evidence="6" type="ORF">CTEN210_10063</name>
</gene>
<sequence length="171" mass="19141">MTAINELRRKYFIGTTNERMRITILTLIPVVTAFAPNLHTTTRHETQLKISRRDAVLTGAALAGLAFSPKSAAAFSQQMPDYWTEPTQMPTDGRLDLNSAYVGDYKQLRGMFPTTAGKVASNGPYKTVKDVYKIKGLTSRDIDLLKKYENQLTVNPPSRAFKERINARVST</sequence>
<evidence type="ECO:0000313" key="6">
    <source>
        <dbReference type="EMBL" id="GFH53587.1"/>
    </source>
</evidence>
<comment type="caution">
    <text evidence="6">The sequence shown here is derived from an EMBL/GenBank/DDBJ whole genome shotgun (WGS) entry which is preliminary data.</text>
</comment>
<dbReference type="Proteomes" id="UP001054902">
    <property type="component" value="Unassembled WGS sequence"/>
</dbReference>
<dbReference type="SUPFAM" id="SSF81585">
    <property type="entry name" value="PsbU/PolX domain-like"/>
    <property type="match status" value="1"/>
</dbReference>
<dbReference type="EMBL" id="BLLK01000047">
    <property type="protein sequence ID" value="GFH53587.1"/>
    <property type="molecule type" value="Genomic_DNA"/>
</dbReference>
<dbReference type="GO" id="GO:0009523">
    <property type="term" value="C:photosystem II"/>
    <property type="evidence" value="ECO:0007669"/>
    <property type="project" value="InterPro"/>
</dbReference>
<dbReference type="Gene3D" id="1.10.150.320">
    <property type="entry name" value="Photosystem II 12 kDa extrinsic protein"/>
    <property type="match status" value="1"/>
</dbReference>
<evidence type="ECO:0000256" key="5">
    <source>
        <dbReference type="ARBA" id="ARBA00043089"/>
    </source>
</evidence>
<accession>A0AAD3CX05</accession>
<evidence type="ECO:0000256" key="2">
    <source>
        <dbReference type="ARBA" id="ARBA00010827"/>
    </source>
</evidence>
<keyword evidence="4" id="KW-0472">Membrane</keyword>
<dbReference type="AlphaFoldDB" id="A0AAD3CX05"/>
<evidence type="ECO:0000256" key="3">
    <source>
        <dbReference type="ARBA" id="ARBA00023078"/>
    </source>
</evidence>
<reference evidence="6 7" key="1">
    <citation type="journal article" date="2021" name="Sci. Rep.">
        <title>The genome of the diatom Chaetoceros tenuissimus carries an ancient integrated fragment of an extant virus.</title>
        <authorList>
            <person name="Hongo Y."/>
            <person name="Kimura K."/>
            <person name="Takaki Y."/>
            <person name="Yoshida Y."/>
            <person name="Baba S."/>
            <person name="Kobayashi G."/>
            <person name="Nagasaki K."/>
            <person name="Hano T."/>
            <person name="Tomaru Y."/>
        </authorList>
    </citation>
    <scope>NUCLEOTIDE SEQUENCE [LARGE SCALE GENOMIC DNA]</scope>
    <source>
        <strain evidence="6 7">NIES-3715</strain>
    </source>
</reference>
<keyword evidence="7" id="KW-1185">Reference proteome</keyword>
<evidence type="ECO:0000256" key="1">
    <source>
        <dbReference type="ARBA" id="ARBA00004170"/>
    </source>
</evidence>
<evidence type="ECO:0000313" key="7">
    <source>
        <dbReference type="Proteomes" id="UP001054902"/>
    </source>
</evidence>
<dbReference type="GO" id="GO:0042549">
    <property type="term" value="P:photosystem II stabilization"/>
    <property type="evidence" value="ECO:0007669"/>
    <property type="project" value="InterPro"/>
</dbReference>
<evidence type="ECO:0000256" key="4">
    <source>
        <dbReference type="ARBA" id="ARBA00023136"/>
    </source>
</evidence>
<dbReference type="InterPro" id="IPR010527">
    <property type="entry name" value="PSII_PsbU"/>
</dbReference>
<keyword evidence="3" id="KW-0793">Thylakoid</keyword>
<dbReference type="GO" id="GO:0019898">
    <property type="term" value="C:extrinsic component of membrane"/>
    <property type="evidence" value="ECO:0007669"/>
    <property type="project" value="InterPro"/>
</dbReference>
<comment type="subcellular location">
    <subcellularLocation>
        <location evidence="1">Membrane</location>
        <topology evidence="1">Peripheral membrane protein</topology>
    </subcellularLocation>
</comment>
<protein>
    <recommendedName>
        <fullName evidence="5">Photosystem II 12 kDa extrinsic protein</fullName>
    </recommendedName>
</protein>
<dbReference type="Pfam" id="PF06514">
    <property type="entry name" value="PsbU"/>
    <property type="match status" value="1"/>
</dbReference>
<dbReference type="GO" id="GO:0015979">
    <property type="term" value="P:photosynthesis"/>
    <property type="evidence" value="ECO:0007669"/>
    <property type="project" value="InterPro"/>
</dbReference>
<proteinExistence type="inferred from homology"/>